<name>A0A8C5AUR6_GADMO</name>
<evidence type="ECO:0000313" key="3">
    <source>
        <dbReference type="Proteomes" id="UP000694546"/>
    </source>
</evidence>
<accession>A0A8C5AUR6</accession>
<reference evidence="2" key="2">
    <citation type="submission" date="2025-09" db="UniProtKB">
        <authorList>
            <consortium name="Ensembl"/>
        </authorList>
    </citation>
    <scope>IDENTIFICATION</scope>
</reference>
<evidence type="ECO:0000259" key="1">
    <source>
        <dbReference type="Pfam" id="PF05699"/>
    </source>
</evidence>
<organism evidence="2 3">
    <name type="scientific">Gadus morhua</name>
    <name type="common">Atlantic cod</name>
    <dbReference type="NCBI Taxonomy" id="8049"/>
    <lineage>
        <taxon>Eukaryota</taxon>
        <taxon>Metazoa</taxon>
        <taxon>Chordata</taxon>
        <taxon>Craniata</taxon>
        <taxon>Vertebrata</taxon>
        <taxon>Euteleostomi</taxon>
        <taxon>Actinopterygii</taxon>
        <taxon>Neopterygii</taxon>
        <taxon>Teleostei</taxon>
        <taxon>Neoteleostei</taxon>
        <taxon>Acanthomorphata</taxon>
        <taxon>Zeiogadaria</taxon>
        <taxon>Gadariae</taxon>
        <taxon>Gadiformes</taxon>
        <taxon>Gadoidei</taxon>
        <taxon>Gadidae</taxon>
        <taxon>Gadus</taxon>
    </lineage>
</organism>
<dbReference type="PANTHER" id="PTHR46289">
    <property type="entry name" value="52 KDA REPRESSOR OF THE INHIBITOR OF THE PROTEIN KINASE-LIKE PROTEIN-RELATED"/>
    <property type="match status" value="1"/>
</dbReference>
<protein>
    <recommendedName>
        <fullName evidence="1">HAT C-terminal dimerisation domain-containing protein</fullName>
    </recommendedName>
</protein>
<dbReference type="Ensembl" id="ENSGMOT00000049503.1">
    <property type="protein sequence ID" value="ENSGMOP00000036869.1"/>
    <property type="gene ID" value="ENSGMOG00000033356.1"/>
</dbReference>
<proteinExistence type="predicted"/>
<dbReference type="GeneTree" id="ENSGT00940000177343"/>
<dbReference type="OMA" id="PHINASY"/>
<dbReference type="Pfam" id="PF05699">
    <property type="entry name" value="Dimer_Tnp_hAT"/>
    <property type="match status" value="1"/>
</dbReference>
<evidence type="ECO:0000313" key="2">
    <source>
        <dbReference type="Ensembl" id="ENSGMOP00000036869.1"/>
    </source>
</evidence>
<dbReference type="InterPro" id="IPR008906">
    <property type="entry name" value="HATC_C_dom"/>
</dbReference>
<reference evidence="2" key="1">
    <citation type="submission" date="2025-08" db="UniProtKB">
        <authorList>
            <consortium name="Ensembl"/>
        </authorList>
    </citation>
    <scope>IDENTIFICATION</scope>
</reference>
<keyword evidence="3" id="KW-1185">Reference proteome</keyword>
<dbReference type="Proteomes" id="UP000694546">
    <property type="component" value="Chromosome 12"/>
</dbReference>
<dbReference type="InterPro" id="IPR052958">
    <property type="entry name" value="IFN-induced_PKR_regulator"/>
</dbReference>
<sequence length="315" mass="35807">VSDSVMMALQLCRAPKVAFSRNSKRMCHKMCHHNTLSCAQELFRVTKFMSDQLQSPTLELSSTIDLSESVIATLSDKRAEESWIDIRDRAADLCTKAGVSQDGTCEKRRTQPPRILQEFVVEAPVESTPVTTSDAQRTHLYYPVIDRLVGEMRRRFSTEAGGVLTGVSALSPKHASFLDKKCLQPMAQFYLVTEENLKAELHQIQRLLERKKAQGHVVNDTLEFLALMRPYRDAFVDLYRLICISLTLPVTSASCERSFSCLRRIKNYLRNSSGDTRNSNLALLSINKQRTKTLDVQRIIDIFASNHKNRRIVLI</sequence>
<dbReference type="AlphaFoldDB" id="A0A8C5AUR6"/>
<feature type="domain" description="HAT C-terminal dimerisation" evidence="1">
    <location>
        <begin position="217"/>
        <end position="288"/>
    </location>
</feature>
<dbReference type="PANTHER" id="PTHR46289:SF14">
    <property type="entry name" value="DUF4371 DOMAIN-CONTAINING PROTEIN"/>
    <property type="match status" value="1"/>
</dbReference>
<dbReference type="GO" id="GO:0046983">
    <property type="term" value="F:protein dimerization activity"/>
    <property type="evidence" value="ECO:0007669"/>
    <property type="project" value="InterPro"/>
</dbReference>